<evidence type="ECO:0000256" key="1">
    <source>
        <dbReference type="SAM" id="MobiDB-lite"/>
    </source>
</evidence>
<dbReference type="Proteomes" id="UP000269721">
    <property type="component" value="Unassembled WGS sequence"/>
</dbReference>
<accession>A0A4P9W6N6</accession>
<keyword evidence="2" id="KW-0812">Transmembrane</keyword>
<keyword evidence="2" id="KW-1133">Transmembrane helix</keyword>
<dbReference type="AlphaFoldDB" id="A0A4P9W6N6"/>
<evidence type="ECO:0000256" key="2">
    <source>
        <dbReference type="SAM" id="Phobius"/>
    </source>
</evidence>
<evidence type="ECO:0000313" key="3">
    <source>
        <dbReference type="EMBL" id="RKO88129.1"/>
    </source>
</evidence>
<feature type="region of interest" description="Disordered" evidence="1">
    <location>
        <begin position="88"/>
        <end position="146"/>
    </location>
</feature>
<reference evidence="4" key="1">
    <citation type="journal article" date="2018" name="Nat. Microbiol.">
        <title>Leveraging single-cell genomics to expand the fungal tree of life.</title>
        <authorList>
            <person name="Ahrendt S.R."/>
            <person name="Quandt C.A."/>
            <person name="Ciobanu D."/>
            <person name="Clum A."/>
            <person name="Salamov A."/>
            <person name="Andreopoulos B."/>
            <person name="Cheng J.F."/>
            <person name="Woyke T."/>
            <person name="Pelin A."/>
            <person name="Henrissat B."/>
            <person name="Reynolds N.K."/>
            <person name="Benny G.L."/>
            <person name="Smith M.E."/>
            <person name="James T.Y."/>
            <person name="Grigoriev I.V."/>
        </authorList>
    </citation>
    <scope>NUCLEOTIDE SEQUENCE [LARGE SCALE GENOMIC DNA]</scope>
</reference>
<organism evidence="3 4">
    <name type="scientific">Blyttiomyces helicus</name>
    <dbReference type="NCBI Taxonomy" id="388810"/>
    <lineage>
        <taxon>Eukaryota</taxon>
        <taxon>Fungi</taxon>
        <taxon>Fungi incertae sedis</taxon>
        <taxon>Chytridiomycota</taxon>
        <taxon>Chytridiomycota incertae sedis</taxon>
        <taxon>Chytridiomycetes</taxon>
        <taxon>Chytridiomycetes incertae sedis</taxon>
        <taxon>Blyttiomyces</taxon>
    </lineage>
</organism>
<keyword evidence="4" id="KW-1185">Reference proteome</keyword>
<gene>
    <name evidence="3" type="ORF">BDK51DRAFT_51490</name>
</gene>
<proteinExistence type="predicted"/>
<dbReference type="EMBL" id="KZ996926">
    <property type="protein sequence ID" value="RKO88129.1"/>
    <property type="molecule type" value="Genomic_DNA"/>
</dbReference>
<name>A0A4P9W6N6_9FUNG</name>
<protein>
    <submittedName>
        <fullName evidence="3">Uncharacterized protein</fullName>
    </submittedName>
</protein>
<sequence length="217" mass="23396">MVNQRGALDTNPMLFGTFNTRRLHPTQPPLVTAPAISEVKRLHRRAATDPVQLQQRPAANPATGAAAFFPPASISSFHNFVAEGGNKPLLPRLGSDVGAADSDESRSSRFSGAQGVPRLPPPTENDPRPAPLVRERSRTWGPDSEAASAVRVWKPGGMLKMGDRDAFMKNRRSRDVGLAVARLLLVQETFALCLGDFLGASVAIFCSFVFAMRPPSP</sequence>
<evidence type="ECO:0000313" key="4">
    <source>
        <dbReference type="Proteomes" id="UP000269721"/>
    </source>
</evidence>
<feature type="transmembrane region" description="Helical" evidence="2">
    <location>
        <begin position="190"/>
        <end position="212"/>
    </location>
</feature>
<keyword evidence="2" id="KW-0472">Membrane</keyword>
<feature type="compositionally biased region" description="Pro residues" evidence="1">
    <location>
        <begin position="118"/>
        <end position="130"/>
    </location>
</feature>